<comment type="caution">
    <text evidence="1">The sequence shown here is derived from an EMBL/GenBank/DDBJ whole genome shotgun (WGS) entry which is preliminary data.</text>
</comment>
<proteinExistence type="predicted"/>
<dbReference type="Gene3D" id="3.40.50.300">
    <property type="entry name" value="P-loop containing nucleotide triphosphate hydrolases"/>
    <property type="match status" value="1"/>
</dbReference>
<dbReference type="Proteomes" id="UP000663864">
    <property type="component" value="Unassembled WGS sequence"/>
</dbReference>
<dbReference type="PANTHER" id="PTHR32046">
    <property type="entry name" value="G DOMAIN-CONTAINING PROTEIN"/>
    <property type="match status" value="1"/>
</dbReference>
<dbReference type="EMBL" id="CAJNOT010000022">
    <property type="protein sequence ID" value="CAF0778970.1"/>
    <property type="molecule type" value="Genomic_DNA"/>
</dbReference>
<dbReference type="PROSITE" id="PS00675">
    <property type="entry name" value="SIGMA54_INTERACT_1"/>
    <property type="match status" value="1"/>
</dbReference>
<accession>A0A813R9I6</accession>
<protein>
    <recommendedName>
        <fullName evidence="3">G domain-containing protein</fullName>
    </recommendedName>
</protein>
<evidence type="ECO:0000313" key="1">
    <source>
        <dbReference type="EMBL" id="CAF0778970.1"/>
    </source>
</evidence>
<sequence>MLSKQSIVLSDNSSSIAIKRKAINAFGCLGSLYDSCRDCLLVQDKRNIPKQSFKPSKLAKCLVIDGNSDASRNILRMIDIESDLRLSLLLNLTPKIGIAAILNYPYRINEYTRILYYSWVDREEQISNDTIRNLKLINSIKPATHIITSVNYGIDILVVLQLPSETNFIHGIDHILQKISKSLSNDNDIIPLLTTEENDRLRKIINIIVYSNISDLTGLNNMSTLLHKLEIIKKKFNSYPPITYSLQPLAVVYPQYMRNNIKFRILPSELNNNLEQYILRRRAMVINFTKSFPKNLQKFLSGYLDEKLCQAHKQCLPMIKKYQLEIEQLSKLLIGFRHGQVEISAINNILINKEQTILRNEDNELIQTLNDLETKANLINDLSNQNFRYYNVVERDINKYDNENTIRTKLITIAHRDQILCSNDTLNKNNREQLNKLRSYLIQEQQQNPNVRLIYADFSYCSYQLHNMYILSSNNNNSLPIQKSHSSFTNLPTYVSVPRREQLLVPSVNEVYKPPPPPPPPPPTNEIINILLLGETGVGKSTFINAFANYLTFDSLEQAESNEPIVIIPVSFIMTIGDNFEERKIKFGEIDSFNNENFNTLGQSITQRCKSYVFALKNDNRRQIRIIDTPGFGDTRGLDQDERNMEHTLQYINNLTHLNAICFLLKPNASRLNIFFRTCLIQLFSLLGPTARNNIIFCFTNARLTFYTPGNTAPLLKTMLASSSMNDISFKKENTFCFDSESFRYLVALKNEFPFTNEEKHEYEMSWSTSVKESNRLIDYINKELTVYHIDKGWQSIKHAQFEISYMIRPILETIRNTLRNMILFKMNSSYISIELCPKPIVHPIAVCFSCKRHIIYISQFWITLDVTHEFQNKCYICSCPPNYHIPIDYILEYKSTSNPSIYRLNETNDMLNRMYFASAEFSHFLIHDACSTKDDQFMLGLMQMIRTEKNICAEKQSSQMNRQLISELEKVQHEYEQRMREVASNQNRKTLTMIYEQMKIIHNYSGIHEQMLAIEEGQKEIMKQHEIIL</sequence>
<reference evidence="1" key="1">
    <citation type="submission" date="2021-02" db="EMBL/GenBank/DDBJ databases">
        <authorList>
            <person name="Nowell W R."/>
        </authorList>
    </citation>
    <scope>NUCLEOTIDE SEQUENCE</scope>
</reference>
<dbReference type="InterPro" id="IPR027417">
    <property type="entry name" value="P-loop_NTPase"/>
</dbReference>
<organism evidence="1 2">
    <name type="scientific">Rotaria sordida</name>
    <dbReference type="NCBI Taxonomy" id="392033"/>
    <lineage>
        <taxon>Eukaryota</taxon>
        <taxon>Metazoa</taxon>
        <taxon>Spiralia</taxon>
        <taxon>Gnathifera</taxon>
        <taxon>Rotifera</taxon>
        <taxon>Eurotatoria</taxon>
        <taxon>Bdelloidea</taxon>
        <taxon>Philodinida</taxon>
        <taxon>Philodinidae</taxon>
        <taxon>Rotaria</taxon>
    </lineage>
</organism>
<gene>
    <name evidence="1" type="ORF">ZHD862_LOCUS1276</name>
</gene>
<evidence type="ECO:0000313" key="2">
    <source>
        <dbReference type="Proteomes" id="UP000663864"/>
    </source>
</evidence>
<dbReference type="SUPFAM" id="SSF52540">
    <property type="entry name" value="P-loop containing nucleoside triphosphate hydrolases"/>
    <property type="match status" value="1"/>
</dbReference>
<evidence type="ECO:0008006" key="3">
    <source>
        <dbReference type="Google" id="ProtNLM"/>
    </source>
</evidence>
<dbReference type="AlphaFoldDB" id="A0A813R9I6"/>
<dbReference type="PANTHER" id="PTHR32046:SF11">
    <property type="entry name" value="IMMUNE-ASSOCIATED NUCLEOTIDE-BINDING PROTEIN 10-LIKE"/>
    <property type="match status" value="1"/>
</dbReference>
<dbReference type="InterPro" id="IPR025662">
    <property type="entry name" value="Sigma_54_int_dom_ATP-bd_1"/>
</dbReference>
<name>A0A813R9I6_9BILA</name>